<dbReference type="RefSeq" id="WP_050435172.1">
    <property type="nucleotide sequence ID" value="NZ_CP012159.1"/>
</dbReference>
<dbReference type="KEGG" id="ccro:CMC5_079800"/>
<dbReference type="OrthoDB" id="5497610at2"/>
<dbReference type="AlphaFoldDB" id="A0A0K1ESG8"/>
<accession>A0A0K1ESG8</accession>
<name>A0A0K1ESG8_CHOCO</name>
<evidence type="ECO:0000313" key="2">
    <source>
        <dbReference type="Proteomes" id="UP000067626"/>
    </source>
</evidence>
<proteinExistence type="predicted"/>
<dbReference type="EMBL" id="CP012159">
    <property type="protein sequence ID" value="AKT43744.1"/>
    <property type="molecule type" value="Genomic_DNA"/>
</dbReference>
<keyword evidence="2" id="KW-1185">Reference proteome</keyword>
<dbReference type="Proteomes" id="UP000067626">
    <property type="component" value="Chromosome"/>
</dbReference>
<sequence length="339" mass="36074">MTPKSLQLLASLGCLVALVTCGHVDEQSATCEDPCCPGACDPCRDGRCDDEDALGWEPPVLLWWGDADAPAPGCPAWAPEVVFEGVDGLSAKQQCPSCSCGPAACKLPAGLIVWNEHMCNAHDVPDPQFIRYPAPDPWDGSCVTGEMIPPHTFKSVQLLSTTLSPCSPITGPEPVVAEPVWETQARACGAGKVAPEDEQPPEASLPPDGFKECLWRQGEPGPCPADHPERRVFYREIETSLTCTACTCGEATDASCIAQARVFMRPGCDMTPGQWGGWAMDLDHSPCTGSAAGTMSLRIGSMDAMWYGQQPGRCEPAGSDPTGEVWANEQTTFCCAEAR</sequence>
<gene>
    <name evidence="1" type="ORF">CMC5_079800</name>
</gene>
<organism evidence="1 2">
    <name type="scientific">Chondromyces crocatus</name>
    <dbReference type="NCBI Taxonomy" id="52"/>
    <lineage>
        <taxon>Bacteria</taxon>
        <taxon>Pseudomonadati</taxon>
        <taxon>Myxococcota</taxon>
        <taxon>Polyangia</taxon>
        <taxon>Polyangiales</taxon>
        <taxon>Polyangiaceae</taxon>
        <taxon>Chondromyces</taxon>
    </lineage>
</organism>
<evidence type="ECO:0000313" key="1">
    <source>
        <dbReference type="EMBL" id="AKT43744.1"/>
    </source>
</evidence>
<dbReference type="STRING" id="52.CMC5_079800"/>
<protein>
    <submittedName>
        <fullName evidence="1">Uncharacterized protein</fullName>
    </submittedName>
</protein>
<reference evidence="1 2" key="1">
    <citation type="submission" date="2015-07" db="EMBL/GenBank/DDBJ databases">
        <title>Genome analysis of myxobacterium Chondromyces crocatus Cm c5 reveals a high potential for natural compound synthesis and the genetic basis for the loss of fruiting body formation.</title>
        <authorList>
            <person name="Zaburannyi N."/>
            <person name="Bunk B."/>
            <person name="Maier J."/>
            <person name="Overmann J."/>
            <person name="Mueller R."/>
        </authorList>
    </citation>
    <scope>NUCLEOTIDE SEQUENCE [LARGE SCALE GENOMIC DNA]</scope>
    <source>
        <strain evidence="1 2">Cm c5</strain>
    </source>
</reference>